<evidence type="ECO:0000313" key="2">
    <source>
        <dbReference type="Proteomes" id="UP001218188"/>
    </source>
</evidence>
<reference evidence="1" key="1">
    <citation type="submission" date="2023-03" db="EMBL/GenBank/DDBJ databases">
        <title>Massive genome expansion in bonnet fungi (Mycena s.s.) driven by repeated elements and novel gene families across ecological guilds.</title>
        <authorList>
            <consortium name="Lawrence Berkeley National Laboratory"/>
            <person name="Harder C.B."/>
            <person name="Miyauchi S."/>
            <person name="Viragh M."/>
            <person name="Kuo A."/>
            <person name="Thoen E."/>
            <person name="Andreopoulos B."/>
            <person name="Lu D."/>
            <person name="Skrede I."/>
            <person name="Drula E."/>
            <person name="Henrissat B."/>
            <person name="Morin E."/>
            <person name="Kohler A."/>
            <person name="Barry K."/>
            <person name="LaButti K."/>
            <person name="Morin E."/>
            <person name="Salamov A."/>
            <person name="Lipzen A."/>
            <person name="Mereny Z."/>
            <person name="Hegedus B."/>
            <person name="Baldrian P."/>
            <person name="Stursova M."/>
            <person name="Weitz H."/>
            <person name="Taylor A."/>
            <person name="Grigoriev I.V."/>
            <person name="Nagy L.G."/>
            <person name="Martin F."/>
            <person name="Kauserud H."/>
        </authorList>
    </citation>
    <scope>NUCLEOTIDE SEQUENCE</scope>
    <source>
        <strain evidence="1">CBHHK200</strain>
    </source>
</reference>
<organism evidence="1 2">
    <name type="scientific">Mycena alexandri</name>
    <dbReference type="NCBI Taxonomy" id="1745969"/>
    <lineage>
        <taxon>Eukaryota</taxon>
        <taxon>Fungi</taxon>
        <taxon>Dikarya</taxon>
        <taxon>Basidiomycota</taxon>
        <taxon>Agaricomycotina</taxon>
        <taxon>Agaricomycetes</taxon>
        <taxon>Agaricomycetidae</taxon>
        <taxon>Agaricales</taxon>
        <taxon>Marasmiineae</taxon>
        <taxon>Mycenaceae</taxon>
        <taxon>Mycena</taxon>
    </lineage>
</organism>
<gene>
    <name evidence="1" type="ORF">C8F04DRAFT_174805</name>
</gene>
<name>A0AAD6SBF2_9AGAR</name>
<sequence>MWGLMPVHQRGGAYPRGFPSGGFCVPASPRGTLCASVRERARPRGFSRRCGLLPAGTVNSPASPFALPMSVPAIPRHHLRIESFEMFGCCLECMYLCISFFCLHLPREIHPGTYLGVHVYSTSPGATHLCGSACNNMRTQFWLTGYAHGESLGCTRPRVFPWAGTFTPVYTNEVAYGEVRGGACGCGGSTPR</sequence>
<proteinExistence type="predicted"/>
<keyword evidence="2" id="KW-1185">Reference proteome</keyword>
<evidence type="ECO:0000313" key="1">
    <source>
        <dbReference type="EMBL" id="KAJ7023868.1"/>
    </source>
</evidence>
<dbReference type="Proteomes" id="UP001218188">
    <property type="component" value="Unassembled WGS sequence"/>
</dbReference>
<dbReference type="AlphaFoldDB" id="A0AAD6SBF2"/>
<dbReference type="EMBL" id="JARJCM010000180">
    <property type="protein sequence ID" value="KAJ7023868.1"/>
    <property type="molecule type" value="Genomic_DNA"/>
</dbReference>
<protein>
    <submittedName>
        <fullName evidence="1">Uncharacterized protein</fullName>
    </submittedName>
</protein>
<accession>A0AAD6SBF2</accession>
<comment type="caution">
    <text evidence="1">The sequence shown here is derived from an EMBL/GenBank/DDBJ whole genome shotgun (WGS) entry which is preliminary data.</text>
</comment>